<evidence type="ECO:0000256" key="4">
    <source>
        <dbReference type="SAM" id="Phobius"/>
    </source>
</evidence>
<dbReference type="InterPro" id="IPR051063">
    <property type="entry name" value="PDI"/>
</dbReference>
<dbReference type="AlphaFoldDB" id="I7MEI6"/>
<evidence type="ECO:0000256" key="2">
    <source>
        <dbReference type="ARBA" id="ARBA00022729"/>
    </source>
</evidence>
<dbReference type="STRING" id="312017.I7MEI6"/>
<feature type="compositionally biased region" description="Basic and acidic residues" evidence="3">
    <location>
        <begin position="194"/>
        <end position="207"/>
    </location>
</feature>
<evidence type="ECO:0000256" key="5">
    <source>
        <dbReference type="SAM" id="SignalP"/>
    </source>
</evidence>
<dbReference type="OMA" id="ADQVDYK"/>
<dbReference type="InterPro" id="IPR036249">
    <property type="entry name" value="Thioredoxin-like_sf"/>
</dbReference>
<keyword evidence="4" id="KW-0812">Transmembrane</keyword>
<evidence type="ECO:0000313" key="7">
    <source>
        <dbReference type="EMBL" id="EAR96425.2"/>
    </source>
</evidence>
<gene>
    <name evidence="7" type="ORF">TTHERM_00190930</name>
</gene>
<dbReference type="PANTHER" id="PTHR45672">
    <property type="entry name" value="PROTEIN DISULFIDE-ISOMERASE C17H9.14C-RELATED"/>
    <property type="match status" value="1"/>
</dbReference>
<keyword evidence="2 5" id="KW-0732">Signal</keyword>
<dbReference type="Proteomes" id="UP000009168">
    <property type="component" value="Unassembled WGS sequence"/>
</dbReference>
<dbReference type="HOGENOM" id="CLU_1144546_0_0_1"/>
<dbReference type="PROSITE" id="PS00194">
    <property type="entry name" value="THIOREDOXIN_1"/>
    <property type="match status" value="1"/>
</dbReference>
<sequence length="243" mass="28117">MKSTSFLLGFLLLLASVLSKAPIFGEDSAIVMLDQSNFDKVTQGFKDKSWVLLFYAPWCPHCNDIQSVYESLQKKHQDKFTFAQIDSEKSLEIKERFGVSQFPTILVVDHQTQLYHKYRGTRQEDIIELFLTKNYKEFPGIDLPSRPSLFKTLKNYYEQVGTPIVIGGIAVASILLIFTLVDLVKGEKKEKIDLNELQKESEEKEQKSQQNNKKQNQQKKQKKDEKSSSSQQDKKKQKDKKDQ</sequence>
<dbReference type="GO" id="GO:0005783">
    <property type="term" value="C:endoplasmic reticulum"/>
    <property type="evidence" value="ECO:0007669"/>
    <property type="project" value="TreeGrafter"/>
</dbReference>
<dbReference type="GeneID" id="7833651"/>
<accession>I7MEI6</accession>
<dbReference type="KEGG" id="tet:TTHERM_00190930"/>
<keyword evidence="4" id="KW-0472">Membrane</keyword>
<feature type="compositionally biased region" description="Basic and acidic residues" evidence="3">
    <location>
        <begin position="222"/>
        <end position="243"/>
    </location>
</feature>
<feature type="signal peptide" evidence="5">
    <location>
        <begin position="1"/>
        <end position="19"/>
    </location>
</feature>
<protein>
    <submittedName>
        <fullName evidence="7">Thioredoxin domain protein</fullName>
    </submittedName>
</protein>
<dbReference type="FunCoup" id="I7MEI6">
    <property type="interactions" value="75"/>
</dbReference>
<reference evidence="8" key="1">
    <citation type="journal article" date="2006" name="PLoS Biol.">
        <title>Macronuclear genome sequence of the ciliate Tetrahymena thermophila, a model eukaryote.</title>
        <authorList>
            <person name="Eisen J.A."/>
            <person name="Coyne R.S."/>
            <person name="Wu M."/>
            <person name="Wu D."/>
            <person name="Thiagarajan M."/>
            <person name="Wortman J.R."/>
            <person name="Badger J.H."/>
            <person name="Ren Q."/>
            <person name="Amedeo P."/>
            <person name="Jones K.M."/>
            <person name="Tallon L.J."/>
            <person name="Delcher A.L."/>
            <person name="Salzberg S.L."/>
            <person name="Silva J.C."/>
            <person name="Haas B.J."/>
            <person name="Majoros W.H."/>
            <person name="Farzad M."/>
            <person name="Carlton J.M."/>
            <person name="Smith R.K. Jr."/>
            <person name="Garg J."/>
            <person name="Pearlman R.E."/>
            <person name="Karrer K.M."/>
            <person name="Sun L."/>
            <person name="Manning G."/>
            <person name="Elde N.C."/>
            <person name="Turkewitz A.P."/>
            <person name="Asai D.J."/>
            <person name="Wilkes D.E."/>
            <person name="Wang Y."/>
            <person name="Cai H."/>
            <person name="Collins K."/>
            <person name="Stewart B.A."/>
            <person name="Lee S.R."/>
            <person name="Wilamowska K."/>
            <person name="Weinberg Z."/>
            <person name="Ruzzo W.L."/>
            <person name="Wloga D."/>
            <person name="Gaertig J."/>
            <person name="Frankel J."/>
            <person name="Tsao C.-C."/>
            <person name="Gorovsky M.A."/>
            <person name="Keeling P.J."/>
            <person name="Waller R.F."/>
            <person name="Patron N.J."/>
            <person name="Cherry J.M."/>
            <person name="Stover N.A."/>
            <person name="Krieger C.J."/>
            <person name="del Toro C."/>
            <person name="Ryder H.F."/>
            <person name="Williamson S.C."/>
            <person name="Barbeau R.A."/>
            <person name="Hamilton E.P."/>
            <person name="Orias E."/>
        </authorList>
    </citation>
    <scope>NUCLEOTIDE SEQUENCE [LARGE SCALE GENOMIC DNA]</scope>
    <source>
        <strain evidence="8">SB210</strain>
    </source>
</reference>
<dbReference type="eggNOG" id="KOG0191">
    <property type="taxonomic scope" value="Eukaryota"/>
</dbReference>
<dbReference type="InParanoid" id="I7MEI6"/>
<dbReference type="SUPFAM" id="SSF52833">
    <property type="entry name" value="Thioredoxin-like"/>
    <property type="match status" value="1"/>
</dbReference>
<dbReference type="PROSITE" id="PS51352">
    <property type="entry name" value="THIOREDOXIN_2"/>
    <property type="match status" value="1"/>
</dbReference>
<comment type="similarity">
    <text evidence="1">Belongs to the protein disulfide isomerase family.</text>
</comment>
<dbReference type="GO" id="GO:0003756">
    <property type="term" value="F:protein disulfide isomerase activity"/>
    <property type="evidence" value="ECO:0007669"/>
    <property type="project" value="TreeGrafter"/>
</dbReference>
<feature type="domain" description="Thioredoxin" evidence="6">
    <location>
        <begin position="15"/>
        <end position="136"/>
    </location>
</feature>
<dbReference type="InterPro" id="IPR013766">
    <property type="entry name" value="Thioredoxin_domain"/>
</dbReference>
<organism evidence="7 8">
    <name type="scientific">Tetrahymena thermophila (strain SB210)</name>
    <dbReference type="NCBI Taxonomy" id="312017"/>
    <lineage>
        <taxon>Eukaryota</taxon>
        <taxon>Sar</taxon>
        <taxon>Alveolata</taxon>
        <taxon>Ciliophora</taxon>
        <taxon>Intramacronucleata</taxon>
        <taxon>Oligohymenophorea</taxon>
        <taxon>Hymenostomatida</taxon>
        <taxon>Tetrahymenina</taxon>
        <taxon>Tetrahymenidae</taxon>
        <taxon>Tetrahymena</taxon>
    </lineage>
</organism>
<feature type="chain" id="PRO_5003712189" evidence="5">
    <location>
        <begin position="20"/>
        <end position="243"/>
    </location>
</feature>
<dbReference type="CDD" id="cd02961">
    <property type="entry name" value="PDI_a_family"/>
    <property type="match status" value="1"/>
</dbReference>
<feature type="region of interest" description="Disordered" evidence="3">
    <location>
        <begin position="194"/>
        <end position="243"/>
    </location>
</feature>
<dbReference type="OrthoDB" id="72053at2759"/>
<evidence type="ECO:0000256" key="1">
    <source>
        <dbReference type="ARBA" id="ARBA00006347"/>
    </source>
</evidence>
<dbReference type="GO" id="GO:0006457">
    <property type="term" value="P:protein folding"/>
    <property type="evidence" value="ECO:0007669"/>
    <property type="project" value="TreeGrafter"/>
</dbReference>
<evidence type="ECO:0000259" key="6">
    <source>
        <dbReference type="PROSITE" id="PS51352"/>
    </source>
</evidence>
<name>I7MEI6_TETTS</name>
<dbReference type="PANTHER" id="PTHR45672:SF3">
    <property type="entry name" value="THIOREDOXIN DOMAIN-CONTAINING PROTEIN 5"/>
    <property type="match status" value="1"/>
</dbReference>
<evidence type="ECO:0000256" key="3">
    <source>
        <dbReference type="SAM" id="MobiDB-lite"/>
    </source>
</evidence>
<evidence type="ECO:0000313" key="8">
    <source>
        <dbReference type="Proteomes" id="UP000009168"/>
    </source>
</evidence>
<dbReference type="Gene3D" id="3.40.30.10">
    <property type="entry name" value="Glutaredoxin"/>
    <property type="match status" value="1"/>
</dbReference>
<dbReference type="RefSeq" id="XP_001016670.2">
    <property type="nucleotide sequence ID" value="XM_001016670.3"/>
</dbReference>
<feature type="transmembrane region" description="Helical" evidence="4">
    <location>
        <begin position="164"/>
        <end position="184"/>
    </location>
</feature>
<proteinExistence type="inferred from homology"/>
<dbReference type="InterPro" id="IPR017937">
    <property type="entry name" value="Thioredoxin_CS"/>
</dbReference>
<dbReference type="Pfam" id="PF00085">
    <property type="entry name" value="Thioredoxin"/>
    <property type="match status" value="1"/>
</dbReference>
<keyword evidence="8" id="KW-1185">Reference proteome</keyword>
<dbReference type="EMBL" id="GG662693">
    <property type="protein sequence ID" value="EAR96425.2"/>
    <property type="molecule type" value="Genomic_DNA"/>
</dbReference>
<keyword evidence="4" id="KW-1133">Transmembrane helix</keyword>